<dbReference type="EMBL" id="CP155447">
    <property type="protein sequence ID" value="XBH01443.1"/>
    <property type="molecule type" value="Genomic_DNA"/>
</dbReference>
<organism evidence="2">
    <name type="scientific">Singulisphaera sp. Ch08</name>
    <dbReference type="NCBI Taxonomy" id="3120278"/>
    <lineage>
        <taxon>Bacteria</taxon>
        <taxon>Pseudomonadati</taxon>
        <taxon>Planctomycetota</taxon>
        <taxon>Planctomycetia</taxon>
        <taxon>Isosphaerales</taxon>
        <taxon>Isosphaeraceae</taxon>
        <taxon>Singulisphaera</taxon>
    </lineage>
</organism>
<gene>
    <name evidence="2" type="ORF">V5E97_24175</name>
</gene>
<evidence type="ECO:0000256" key="1">
    <source>
        <dbReference type="SAM" id="SignalP"/>
    </source>
</evidence>
<sequence>MRRRILAGLGGLSLLVFSALGLPGCGPGTVAEPASPVVSPDSEAGKKAREQDAKLMELRRQQEAKLRHRMKGLPVEE</sequence>
<evidence type="ECO:0000313" key="2">
    <source>
        <dbReference type="EMBL" id="XBH01443.1"/>
    </source>
</evidence>
<accession>A0AAU7C8J7</accession>
<dbReference type="AlphaFoldDB" id="A0AAU7C8J7"/>
<keyword evidence="1" id="KW-0732">Signal</keyword>
<proteinExistence type="predicted"/>
<protein>
    <recommendedName>
        <fullName evidence="3">Secreted protein</fullName>
    </recommendedName>
</protein>
<feature type="signal peptide" evidence="1">
    <location>
        <begin position="1"/>
        <end position="21"/>
    </location>
</feature>
<feature type="chain" id="PRO_5043459117" description="Secreted protein" evidence="1">
    <location>
        <begin position="22"/>
        <end position="77"/>
    </location>
</feature>
<dbReference type="RefSeq" id="WP_406694147.1">
    <property type="nucleotide sequence ID" value="NZ_CP155447.1"/>
</dbReference>
<name>A0AAU7C8J7_9BACT</name>
<evidence type="ECO:0008006" key="3">
    <source>
        <dbReference type="Google" id="ProtNLM"/>
    </source>
</evidence>
<reference evidence="2" key="1">
    <citation type="submission" date="2024-05" db="EMBL/GenBank/DDBJ databases">
        <title>Planctomycetes of the genus Singulisphaera possess chitinolytic capabilities.</title>
        <authorList>
            <person name="Ivanova A."/>
        </authorList>
    </citation>
    <scope>NUCLEOTIDE SEQUENCE</scope>
    <source>
        <strain evidence="2">Ch08T</strain>
    </source>
</reference>